<evidence type="ECO:0000256" key="6">
    <source>
        <dbReference type="ARBA" id="ARBA00022989"/>
    </source>
</evidence>
<feature type="transmembrane region" description="Helical" evidence="9">
    <location>
        <begin position="472"/>
        <end position="494"/>
    </location>
</feature>
<dbReference type="PROSITE" id="PS50262">
    <property type="entry name" value="G_PROTEIN_RECEP_F1_2"/>
    <property type="match status" value="2"/>
</dbReference>
<dbReference type="KEGG" id="pbi:103056751"/>
<keyword evidence="4 9" id="KW-0812">Transmembrane</keyword>
<feature type="transmembrane region" description="Helical" evidence="9">
    <location>
        <begin position="62"/>
        <end position="82"/>
    </location>
</feature>
<evidence type="ECO:0000256" key="1">
    <source>
        <dbReference type="ARBA" id="ARBA00004651"/>
    </source>
</evidence>
<feature type="transmembrane region" description="Helical" evidence="9">
    <location>
        <begin position="27"/>
        <end position="50"/>
    </location>
</feature>
<keyword evidence="2" id="KW-1003">Cell membrane</keyword>
<evidence type="ECO:0000256" key="5">
    <source>
        <dbReference type="ARBA" id="ARBA00022725"/>
    </source>
</evidence>
<evidence type="ECO:0000256" key="3">
    <source>
        <dbReference type="ARBA" id="ARBA00022606"/>
    </source>
</evidence>
<evidence type="ECO:0000256" key="9">
    <source>
        <dbReference type="SAM" id="Phobius"/>
    </source>
</evidence>
<evidence type="ECO:0000313" key="11">
    <source>
        <dbReference type="Proteomes" id="UP000695026"/>
    </source>
</evidence>
<evidence type="ECO:0000256" key="7">
    <source>
        <dbReference type="ARBA" id="ARBA00023136"/>
    </source>
</evidence>
<reference evidence="12" key="1">
    <citation type="submission" date="2025-08" db="UniProtKB">
        <authorList>
            <consortium name="RefSeq"/>
        </authorList>
    </citation>
    <scope>IDENTIFICATION</scope>
    <source>
        <tissue evidence="12">Liver</tissue>
    </source>
</reference>
<keyword evidence="7 9" id="KW-0472">Membrane</keyword>
<feature type="transmembrane region" description="Helical" evidence="9">
    <location>
        <begin position="371"/>
        <end position="389"/>
    </location>
</feature>
<evidence type="ECO:0000313" key="12">
    <source>
        <dbReference type="RefSeq" id="XP_007439433.1"/>
    </source>
</evidence>
<dbReference type="Pfam" id="PF13853">
    <property type="entry name" value="7tm_4"/>
    <property type="match status" value="2"/>
</dbReference>
<organism evidence="11 12">
    <name type="scientific">Python bivittatus</name>
    <name type="common">Burmese python</name>
    <name type="synonym">Python molurus bivittatus</name>
    <dbReference type="NCBI Taxonomy" id="176946"/>
    <lineage>
        <taxon>Eukaryota</taxon>
        <taxon>Metazoa</taxon>
        <taxon>Chordata</taxon>
        <taxon>Craniata</taxon>
        <taxon>Vertebrata</taxon>
        <taxon>Euteleostomi</taxon>
        <taxon>Lepidosauria</taxon>
        <taxon>Squamata</taxon>
        <taxon>Bifurcata</taxon>
        <taxon>Unidentata</taxon>
        <taxon>Episquamata</taxon>
        <taxon>Toxicofera</taxon>
        <taxon>Serpentes</taxon>
        <taxon>Henophidia</taxon>
        <taxon>Pythonidae</taxon>
        <taxon>Python</taxon>
    </lineage>
</organism>
<keyword evidence="6 9" id="KW-1133">Transmembrane helix</keyword>
<feature type="transmembrane region" description="Helical" evidence="9">
    <location>
        <begin position="237"/>
        <end position="260"/>
    </location>
</feature>
<keyword evidence="11" id="KW-1185">Reference proteome</keyword>
<accession>A0A9F2WFS4</accession>
<dbReference type="AlphaFoldDB" id="A0A9F2WFS4"/>
<feature type="domain" description="G-protein coupled receptors family 1 profile" evidence="10">
    <location>
        <begin position="41"/>
        <end position="255"/>
    </location>
</feature>
<feature type="transmembrane region" description="Helical" evidence="9">
    <location>
        <begin position="102"/>
        <end position="120"/>
    </location>
</feature>
<feature type="transmembrane region" description="Helical" evidence="9">
    <location>
        <begin position="331"/>
        <end position="351"/>
    </location>
</feature>
<gene>
    <name evidence="12" type="primary">LOC103056751</name>
</gene>
<dbReference type="PANTHER" id="PTHR26453">
    <property type="entry name" value="OLFACTORY RECEPTOR"/>
    <property type="match status" value="1"/>
</dbReference>
<dbReference type="InterPro" id="IPR000276">
    <property type="entry name" value="GPCR_Rhodpsn"/>
</dbReference>
<keyword evidence="5" id="KW-0552">Olfaction</keyword>
<protein>
    <submittedName>
        <fullName evidence="12">Olfactory receptor 10G6-like</fullName>
    </submittedName>
</protein>
<feature type="transmembrane region" description="Helical" evidence="9">
    <location>
        <begin position="540"/>
        <end position="559"/>
    </location>
</feature>
<evidence type="ECO:0000256" key="2">
    <source>
        <dbReference type="ARBA" id="ARBA00022475"/>
    </source>
</evidence>
<dbReference type="Proteomes" id="UP000695026">
    <property type="component" value="Unplaced"/>
</dbReference>
<dbReference type="PRINTS" id="PR00237">
    <property type="entry name" value="GPCRRHODOPSN"/>
</dbReference>
<comment type="subcellular location">
    <subcellularLocation>
        <location evidence="1">Cell membrane</location>
        <topology evidence="1">Multi-pass membrane protein</topology>
    </subcellularLocation>
</comment>
<dbReference type="PRINTS" id="PR00245">
    <property type="entry name" value="OLFACTORYR"/>
</dbReference>
<dbReference type="InterPro" id="IPR017452">
    <property type="entry name" value="GPCR_Rhodpsn_7TM"/>
</dbReference>
<feature type="transmembrane region" description="Helical" evidence="9">
    <location>
        <begin position="506"/>
        <end position="528"/>
    </location>
</feature>
<dbReference type="FunFam" id="1.20.1070.10:FF:000001">
    <property type="entry name" value="Olfactory receptor"/>
    <property type="match status" value="2"/>
</dbReference>
<dbReference type="GO" id="GO:0004984">
    <property type="term" value="F:olfactory receptor activity"/>
    <property type="evidence" value="ECO:0007669"/>
    <property type="project" value="InterPro"/>
</dbReference>
<dbReference type="OMA" id="CIGCAES"/>
<feature type="transmembrane region" description="Helical" evidence="9">
    <location>
        <begin position="296"/>
        <end position="319"/>
    </location>
</feature>
<keyword evidence="8" id="KW-0807">Transducer</keyword>
<feature type="transmembrane region" description="Helical" evidence="9">
    <location>
        <begin position="410"/>
        <end position="431"/>
    </location>
</feature>
<dbReference type="Gene3D" id="1.20.1070.10">
    <property type="entry name" value="Rhodopsin 7-helix transmembrane proteins"/>
    <property type="match status" value="2"/>
</dbReference>
<feature type="transmembrane region" description="Helical" evidence="9">
    <location>
        <begin position="141"/>
        <end position="162"/>
    </location>
</feature>
<dbReference type="OrthoDB" id="6151005at2759"/>
<dbReference type="InterPro" id="IPR000725">
    <property type="entry name" value="Olfact_rcpt"/>
</dbReference>
<dbReference type="GeneID" id="103056751"/>
<sequence length="577" mass="65142">MECPNETAPNEFILSGFSYPQELKLPLLLFFSVMFILTLSGNALIIWVVITDLQLHKPMYWFLCHLSILDMAFSSVVVPKVIAGFIPGGKVISFGECVSQLFFFHCIGCAESFLYTLMAYDRFLAICKPLHYGNIMRWKACLTLSLGTIIGGCLNSTFQTFLTFHLPYGQRHYIDYVFCDIPAMLKLACADTKLNELMIFIDVGLVALICFLLILASYIYIISAISRISSSEGQQRAFSTCTAHMIVVVMYYLPLGYHYLRPISKDSMDGVCPNETAPNEFILSGFSYPQELKLPLLLFFSVMFILTLSGNALIIWVVITDLQLHKPMYWFLCHLSILDMAFSSVVVPKVIAGFIPGGKVISFGECVSQLFFFHCIGCAESFLYTLMAYDRFLAICKPLHYGNIMRWKACLTLSLGTIIGGCLNSTFQTFLTFHLPYGQRHYIDYVFCDIPAMLKLACADTKLNELMIFIDVGLVALICFLLILASYIYIISAISRISSSEGQQRAFSTCTAHMIVVVMYYLPLGYHYLRPISKDSMDGVVSIFYTTLTPLLNPVIYTFRNKEMKSALVKIWGGYME</sequence>
<dbReference type="GO" id="GO:0004930">
    <property type="term" value="F:G protein-coupled receptor activity"/>
    <property type="evidence" value="ECO:0007669"/>
    <property type="project" value="InterPro"/>
</dbReference>
<dbReference type="RefSeq" id="XP_007439433.1">
    <property type="nucleotide sequence ID" value="XM_007439371.1"/>
</dbReference>
<name>A0A9F2WFS4_PYTBI</name>
<evidence type="ECO:0000256" key="8">
    <source>
        <dbReference type="ARBA" id="ARBA00023224"/>
    </source>
</evidence>
<evidence type="ECO:0000259" key="10">
    <source>
        <dbReference type="PROSITE" id="PS50262"/>
    </source>
</evidence>
<feature type="domain" description="G-protein coupled receptors family 1 profile" evidence="10">
    <location>
        <begin position="310"/>
        <end position="557"/>
    </location>
</feature>
<dbReference type="GO" id="GO:0005886">
    <property type="term" value="C:plasma membrane"/>
    <property type="evidence" value="ECO:0007669"/>
    <property type="project" value="UniProtKB-SubCell"/>
</dbReference>
<evidence type="ECO:0000256" key="4">
    <source>
        <dbReference type="ARBA" id="ARBA00022692"/>
    </source>
</evidence>
<dbReference type="SUPFAM" id="SSF81321">
    <property type="entry name" value="Family A G protein-coupled receptor-like"/>
    <property type="match status" value="2"/>
</dbReference>
<keyword evidence="3" id="KW-0716">Sensory transduction</keyword>
<proteinExistence type="predicted"/>
<feature type="transmembrane region" description="Helical" evidence="9">
    <location>
        <begin position="203"/>
        <end position="225"/>
    </location>
</feature>